<evidence type="ECO:0000313" key="2">
    <source>
        <dbReference type="EMBL" id="KYO43484.1"/>
    </source>
</evidence>
<keyword evidence="1" id="KW-0175">Coiled coil</keyword>
<organism evidence="2 3">
    <name type="scientific">Alligator mississippiensis</name>
    <name type="common">American alligator</name>
    <dbReference type="NCBI Taxonomy" id="8496"/>
    <lineage>
        <taxon>Eukaryota</taxon>
        <taxon>Metazoa</taxon>
        <taxon>Chordata</taxon>
        <taxon>Craniata</taxon>
        <taxon>Vertebrata</taxon>
        <taxon>Euteleostomi</taxon>
        <taxon>Archelosauria</taxon>
        <taxon>Archosauria</taxon>
        <taxon>Crocodylia</taxon>
        <taxon>Alligatoridae</taxon>
        <taxon>Alligatorinae</taxon>
        <taxon>Alligator</taxon>
    </lineage>
</organism>
<name>A0A151P346_ALLMI</name>
<gene>
    <name evidence="2" type="ORF">Y1Q_0013536</name>
</gene>
<reference evidence="2 3" key="1">
    <citation type="journal article" date="2012" name="Genome Biol.">
        <title>Sequencing three crocodilian genomes to illuminate the evolution of archosaurs and amniotes.</title>
        <authorList>
            <person name="St John J.A."/>
            <person name="Braun E.L."/>
            <person name="Isberg S.R."/>
            <person name="Miles L.G."/>
            <person name="Chong A.Y."/>
            <person name="Gongora J."/>
            <person name="Dalzell P."/>
            <person name="Moran C."/>
            <person name="Bed'hom B."/>
            <person name="Abzhanov A."/>
            <person name="Burgess S.C."/>
            <person name="Cooksey A.M."/>
            <person name="Castoe T.A."/>
            <person name="Crawford N.G."/>
            <person name="Densmore L.D."/>
            <person name="Drew J.C."/>
            <person name="Edwards S.V."/>
            <person name="Faircloth B.C."/>
            <person name="Fujita M.K."/>
            <person name="Greenwold M.J."/>
            <person name="Hoffmann F.G."/>
            <person name="Howard J.M."/>
            <person name="Iguchi T."/>
            <person name="Janes D.E."/>
            <person name="Khan S.Y."/>
            <person name="Kohno S."/>
            <person name="de Koning A.J."/>
            <person name="Lance S.L."/>
            <person name="McCarthy F.M."/>
            <person name="McCormack J.E."/>
            <person name="Merchant M.E."/>
            <person name="Peterson D.G."/>
            <person name="Pollock D.D."/>
            <person name="Pourmand N."/>
            <person name="Raney B.J."/>
            <person name="Roessler K.A."/>
            <person name="Sanford J.R."/>
            <person name="Sawyer R.H."/>
            <person name="Schmidt C.J."/>
            <person name="Triplett E.W."/>
            <person name="Tuberville T.D."/>
            <person name="Venegas-Anaya M."/>
            <person name="Howard J.T."/>
            <person name="Jarvis E.D."/>
            <person name="Guillette L.J.Jr."/>
            <person name="Glenn T.C."/>
            <person name="Green R.E."/>
            <person name="Ray D.A."/>
        </authorList>
    </citation>
    <scope>NUCLEOTIDE SEQUENCE [LARGE SCALE GENOMIC DNA]</scope>
    <source>
        <strain evidence="2">KSC_2009_1</strain>
    </source>
</reference>
<proteinExistence type="predicted"/>
<sequence>MEKAEDIESLKQENFTWALRIDELEEKIERLEWELEELGYQVVRVVEKSIGGFKNPGCKIHCCCLPLLTLAAD</sequence>
<dbReference type="EMBL" id="AKHW03001146">
    <property type="protein sequence ID" value="KYO43484.1"/>
    <property type="molecule type" value="Genomic_DNA"/>
</dbReference>
<evidence type="ECO:0000313" key="3">
    <source>
        <dbReference type="Proteomes" id="UP000050525"/>
    </source>
</evidence>
<keyword evidence="3" id="KW-1185">Reference proteome</keyword>
<feature type="coiled-coil region" evidence="1">
    <location>
        <begin position="7"/>
        <end position="41"/>
    </location>
</feature>
<dbReference type="AlphaFoldDB" id="A0A151P346"/>
<comment type="caution">
    <text evidence="2">The sequence shown here is derived from an EMBL/GenBank/DDBJ whole genome shotgun (WGS) entry which is preliminary data.</text>
</comment>
<protein>
    <submittedName>
        <fullName evidence="2">Uncharacterized protein</fullName>
    </submittedName>
</protein>
<evidence type="ECO:0000256" key="1">
    <source>
        <dbReference type="SAM" id="Coils"/>
    </source>
</evidence>
<dbReference type="Proteomes" id="UP000050525">
    <property type="component" value="Unassembled WGS sequence"/>
</dbReference>
<accession>A0A151P346</accession>